<proteinExistence type="predicted"/>
<dbReference type="EMBL" id="FPKU01000001">
    <property type="protein sequence ID" value="SFZ82764.1"/>
    <property type="molecule type" value="Genomic_DNA"/>
</dbReference>
<gene>
    <name evidence="2" type="ORF">SAMN02983003_1263</name>
</gene>
<accession>A0A1K2HVG4</accession>
<feature type="transmembrane region" description="Helical" evidence="1">
    <location>
        <begin position="21"/>
        <end position="38"/>
    </location>
</feature>
<name>A0A1K2HVG4_9HYPH</name>
<keyword evidence="1" id="KW-0812">Transmembrane</keyword>
<sequence>MQRNRAIAIAASERQAIVSRAMIAVALLLLPALLLLISP</sequence>
<evidence type="ECO:0000313" key="3">
    <source>
        <dbReference type="Proteomes" id="UP000183447"/>
    </source>
</evidence>
<organism evidence="2 3">
    <name type="scientific">Devosia enhydra</name>
    <dbReference type="NCBI Taxonomy" id="665118"/>
    <lineage>
        <taxon>Bacteria</taxon>
        <taxon>Pseudomonadati</taxon>
        <taxon>Pseudomonadota</taxon>
        <taxon>Alphaproteobacteria</taxon>
        <taxon>Hyphomicrobiales</taxon>
        <taxon>Devosiaceae</taxon>
        <taxon>Devosia</taxon>
    </lineage>
</organism>
<keyword evidence="1" id="KW-0472">Membrane</keyword>
<reference evidence="2 3" key="1">
    <citation type="submission" date="2016-11" db="EMBL/GenBank/DDBJ databases">
        <authorList>
            <person name="Jaros S."/>
            <person name="Januszkiewicz K."/>
            <person name="Wedrychowicz H."/>
        </authorList>
    </citation>
    <scope>NUCLEOTIDE SEQUENCE [LARGE SCALE GENOMIC DNA]</scope>
    <source>
        <strain evidence="2 3">ATCC 23634</strain>
    </source>
</reference>
<dbReference type="STRING" id="665118.SAMN02983003_1263"/>
<keyword evidence="1" id="KW-1133">Transmembrane helix</keyword>
<evidence type="ECO:0000256" key="1">
    <source>
        <dbReference type="SAM" id="Phobius"/>
    </source>
</evidence>
<keyword evidence="3" id="KW-1185">Reference proteome</keyword>
<dbReference type="AlphaFoldDB" id="A0A1K2HVG4"/>
<dbReference type="Proteomes" id="UP000183447">
    <property type="component" value="Unassembled WGS sequence"/>
</dbReference>
<protein>
    <submittedName>
        <fullName evidence="2">Uncharacterized protein</fullName>
    </submittedName>
</protein>
<evidence type="ECO:0000313" key="2">
    <source>
        <dbReference type="EMBL" id="SFZ82764.1"/>
    </source>
</evidence>